<sequence length="589" mass="68896">MHMEYIQALRRGTEITQLRAAREAASQIFPLPEQQWKQWIQDEESIAMTEEDFTRVKNLYERSFSDYQNPNIWVMYCNFIQDHFQNDTALIRETFERATQAIGAHFTLGSYIWKLYRDFEQKNNNPNHVLELYKRQLSIPLLATVDKIEDADEVNTSIWNEYNALEKNESILKEAGELYQKGLNKVSDRLQYEIPIMMNQTQQSELSKSWLTYLTFLTSEQNDDPHDVTVQHFNRAIQQLPHSDRIWKSFTTFYRKHITTDADKLLVIHNNMCRNIPWNSDAWVQLIHLMDLCGYTHEQLQQTITRALNLMSPDNPHSHSQVLLTKCTYDIKAWKNKLIPDLSSGFEYAFQYMDQYFPGANGEKSCNIERLWAHVELNFNKDQEKAISIYENVVSRWPSEASLWFNYIQFMTPCDASKVRSLYQRAVNVLENPRSRRSLAVAWAQYEREVFESSQFLMEAEEVVKDCTQLIDHEHELNHKNIVKKVDKKRSAKKNSEVRPKKKQKTKNVPAKESIKPSQVEEKPVTAPIVEQDTTKTAPTANQKKSEKPTKGPKTRPPKKGTVVKPRVELVPSSGSTLSNSDFRKLFEK</sequence>
<dbReference type="InterPro" id="IPR003107">
    <property type="entry name" value="HAT"/>
</dbReference>
<feature type="compositionally biased region" description="Basic residues" evidence="6">
    <location>
        <begin position="481"/>
        <end position="493"/>
    </location>
</feature>
<evidence type="ECO:0008006" key="9">
    <source>
        <dbReference type="Google" id="ProtNLM"/>
    </source>
</evidence>
<accession>A0AAW2ZLZ0</accession>
<reference evidence="7 8" key="1">
    <citation type="submission" date="2024-03" db="EMBL/GenBank/DDBJ databases">
        <title>The Acrasis kona genome and developmental transcriptomes reveal deep origins of eukaryotic multicellular pathways.</title>
        <authorList>
            <person name="Sheikh S."/>
            <person name="Fu C.-J."/>
            <person name="Brown M.W."/>
            <person name="Baldauf S.L."/>
        </authorList>
    </citation>
    <scope>NUCLEOTIDE SEQUENCE [LARGE SCALE GENOMIC DNA]</scope>
    <source>
        <strain evidence="7 8">ATCC MYA-3509</strain>
    </source>
</reference>
<dbReference type="PANTHER" id="PTHR17204:SF25">
    <property type="entry name" value="RRM DOMAIN-CONTAINING PROTEIN"/>
    <property type="match status" value="1"/>
</dbReference>
<protein>
    <recommendedName>
        <fullName evidence="9">Squamous cell carcinoma antigen recognized by T-cells 3</fullName>
    </recommendedName>
</protein>
<keyword evidence="2" id="KW-0507">mRNA processing</keyword>
<evidence type="ECO:0000256" key="2">
    <source>
        <dbReference type="ARBA" id="ARBA00022664"/>
    </source>
</evidence>
<comment type="subcellular location">
    <subcellularLocation>
        <location evidence="1">Nucleus</location>
    </subcellularLocation>
</comment>
<dbReference type="SUPFAM" id="SSF48452">
    <property type="entry name" value="TPR-like"/>
    <property type="match status" value="1"/>
</dbReference>
<proteinExistence type="predicted"/>
<organism evidence="7 8">
    <name type="scientific">Acrasis kona</name>
    <dbReference type="NCBI Taxonomy" id="1008807"/>
    <lineage>
        <taxon>Eukaryota</taxon>
        <taxon>Discoba</taxon>
        <taxon>Heterolobosea</taxon>
        <taxon>Tetramitia</taxon>
        <taxon>Eutetramitia</taxon>
        <taxon>Acrasidae</taxon>
        <taxon>Acrasis</taxon>
    </lineage>
</organism>
<dbReference type="EMBL" id="JAOPGA020001662">
    <property type="protein sequence ID" value="KAL0490294.1"/>
    <property type="molecule type" value="Genomic_DNA"/>
</dbReference>
<dbReference type="GO" id="GO:0006397">
    <property type="term" value="P:mRNA processing"/>
    <property type="evidence" value="ECO:0007669"/>
    <property type="project" value="UniProtKB-KW"/>
</dbReference>
<feature type="region of interest" description="Disordered" evidence="6">
    <location>
        <begin position="481"/>
        <end position="589"/>
    </location>
</feature>
<evidence type="ECO:0000313" key="8">
    <source>
        <dbReference type="Proteomes" id="UP001431209"/>
    </source>
</evidence>
<dbReference type="InterPro" id="IPR011990">
    <property type="entry name" value="TPR-like_helical_dom_sf"/>
</dbReference>
<gene>
    <name evidence="7" type="ORF">AKO1_009452</name>
</gene>
<keyword evidence="5" id="KW-0539">Nucleus</keyword>
<dbReference type="Gene3D" id="1.25.40.10">
    <property type="entry name" value="Tetratricopeptide repeat domain"/>
    <property type="match status" value="2"/>
</dbReference>
<evidence type="ECO:0000256" key="5">
    <source>
        <dbReference type="ARBA" id="ARBA00023242"/>
    </source>
</evidence>
<keyword evidence="8" id="KW-1185">Reference proteome</keyword>
<dbReference type="SMART" id="SM00386">
    <property type="entry name" value="HAT"/>
    <property type="match status" value="6"/>
</dbReference>
<keyword evidence="3" id="KW-0677">Repeat</keyword>
<dbReference type="PANTHER" id="PTHR17204">
    <property type="entry name" value="PRE-MRNA PROCESSING PROTEIN PRP39-RELATED"/>
    <property type="match status" value="1"/>
</dbReference>
<name>A0AAW2ZLZ0_9EUKA</name>
<evidence type="ECO:0000256" key="3">
    <source>
        <dbReference type="ARBA" id="ARBA00022737"/>
    </source>
</evidence>
<feature type="compositionally biased region" description="Basic and acidic residues" evidence="6">
    <location>
        <begin position="513"/>
        <end position="524"/>
    </location>
</feature>
<dbReference type="Proteomes" id="UP001431209">
    <property type="component" value="Unassembled WGS sequence"/>
</dbReference>
<evidence type="ECO:0000313" key="7">
    <source>
        <dbReference type="EMBL" id="KAL0490294.1"/>
    </source>
</evidence>
<dbReference type="GO" id="GO:0005634">
    <property type="term" value="C:nucleus"/>
    <property type="evidence" value="ECO:0007669"/>
    <property type="project" value="UniProtKB-SubCell"/>
</dbReference>
<evidence type="ECO:0000256" key="4">
    <source>
        <dbReference type="ARBA" id="ARBA00023187"/>
    </source>
</evidence>
<dbReference type="Pfam" id="PF23240">
    <property type="entry name" value="HAT_PRP39_N"/>
    <property type="match status" value="1"/>
</dbReference>
<comment type="caution">
    <text evidence="7">The sequence shown here is derived from an EMBL/GenBank/DDBJ whole genome shotgun (WGS) entry which is preliminary data.</text>
</comment>
<evidence type="ECO:0000256" key="1">
    <source>
        <dbReference type="ARBA" id="ARBA00004123"/>
    </source>
</evidence>
<dbReference type="GO" id="GO:0008380">
    <property type="term" value="P:RNA splicing"/>
    <property type="evidence" value="ECO:0007669"/>
    <property type="project" value="UniProtKB-KW"/>
</dbReference>
<dbReference type="AlphaFoldDB" id="A0AAW2ZLZ0"/>
<evidence type="ECO:0000256" key="6">
    <source>
        <dbReference type="SAM" id="MobiDB-lite"/>
    </source>
</evidence>
<keyword evidence="4" id="KW-0508">mRNA splicing</keyword>